<dbReference type="STRING" id="35525.A0A0P6D5U3"/>
<dbReference type="FunFam" id="1.20.1250.20:FF:001217">
    <property type="entry name" value="Major facilitator superfamily domain-containing protein 12"/>
    <property type="match status" value="1"/>
</dbReference>
<reference evidence="3" key="1">
    <citation type="submission" date="2015-10" db="EMBL/GenBank/DDBJ databases">
        <title>EvidentialGene: Evidence-directed Construction of Complete mRNA Transcriptomes without Genomes.</title>
        <authorList>
            <person name="Gilbert D.G."/>
        </authorList>
    </citation>
    <scope>NUCLEOTIDE SEQUENCE</scope>
</reference>
<dbReference type="FunFam" id="1.20.1250.20:FF:000431">
    <property type="entry name" value="Predicted protein"/>
    <property type="match status" value="1"/>
</dbReference>
<dbReference type="InterPro" id="IPR039672">
    <property type="entry name" value="MFS_2"/>
</dbReference>
<comment type="similarity">
    <text evidence="1">Belongs to the major facilitator superfamily.</text>
</comment>
<dbReference type="InterPro" id="IPR036259">
    <property type="entry name" value="MFS_trans_sf"/>
</dbReference>
<dbReference type="PANTHER" id="PTHR11328">
    <property type="entry name" value="MAJOR FACILITATOR SUPERFAMILY DOMAIN-CONTAINING PROTEIN"/>
    <property type="match status" value="1"/>
</dbReference>
<evidence type="ECO:0000313" key="3">
    <source>
        <dbReference type="EMBL" id="JAN12391.1"/>
    </source>
</evidence>
<dbReference type="Pfam" id="PF13347">
    <property type="entry name" value="MFS_2"/>
    <property type="match status" value="1"/>
</dbReference>
<dbReference type="EMBL" id="GDIQ01082346">
    <property type="protein sequence ID" value="JAN12391.1"/>
    <property type="molecule type" value="Transcribed_RNA"/>
</dbReference>
<evidence type="ECO:0000313" key="5">
    <source>
        <dbReference type="Proteomes" id="UP000076858"/>
    </source>
</evidence>
<dbReference type="OrthoDB" id="1730117at2759"/>
<dbReference type="Gene3D" id="1.20.1250.20">
    <property type="entry name" value="MFS general substrate transporter like domains"/>
    <property type="match status" value="2"/>
</dbReference>
<evidence type="ECO:0000256" key="2">
    <source>
        <dbReference type="SAM" id="Phobius"/>
    </source>
</evidence>
<evidence type="ECO:0000256" key="1">
    <source>
        <dbReference type="ARBA" id="ARBA00008335"/>
    </source>
</evidence>
<gene>
    <name evidence="4" type="ORF">APZ42_027209</name>
</gene>
<feature type="transmembrane region" description="Helical" evidence="2">
    <location>
        <begin position="165"/>
        <end position="186"/>
    </location>
</feature>
<feature type="transmembrane region" description="Helical" evidence="2">
    <location>
        <begin position="122"/>
        <end position="144"/>
    </location>
</feature>
<accession>A0A0P6D5U3</accession>
<dbReference type="Proteomes" id="UP000076858">
    <property type="component" value="Unassembled WGS sequence"/>
</dbReference>
<feature type="transmembrane region" description="Helical" evidence="2">
    <location>
        <begin position="294"/>
        <end position="313"/>
    </location>
</feature>
<dbReference type="PANTHER" id="PTHR11328:SF28">
    <property type="entry name" value="MAJOR FACILITATOR SUPERFAMILY DOMAIN-CONTAINING PROTEIN 12"/>
    <property type="match status" value="1"/>
</dbReference>
<dbReference type="EMBL" id="LRGB01002190">
    <property type="protein sequence ID" value="KZS08551.1"/>
    <property type="molecule type" value="Genomic_DNA"/>
</dbReference>
<evidence type="ECO:0000313" key="4">
    <source>
        <dbReference type="EMBL" id="KZS08551.1"/>
    </source>
</evidence>
<feature type="transmembrane region" description="Helical" evidence="2">
    <location>
        <begin position="206"/>
        <end position="226"/>
    </location>
</feature>
<keyword evidence="2" id="KW-1133">Transmembrane helix</keyword>
<keyword evidence="2" id="KW-0812">Transmembrane</keyword>
<dbReference type="SUPFAM" id="SSF103473">
    <property type="entry name" value="MFS general substrate transporter"/>
    <property type="match status" value="1"/>
</dbReference>
<feature type="transmembrane region" description="Helical" evidence="2">
    <location>
        <begin position="92"/>
        <end position="116"/>
    </location>
</feature>
<dbReference type="GO" id="GO:0015293">
    <property type="term" value="F:symporter activity"/>
    <property type="evidence" value="ECO:0007669"/>
    <property type="project" value="InterPro"/>
</dbReference>
<protein>
    <submittedName>
        <fullName evidence="4">Major facilitator superfamily domain-containing protein 12</fullName>
    </submittedName>
</protein>
<feature type="transmembrane region" description="Helical" evidence="2">
    <location>
        <begin position="437"/>
        <end position="459"/>
    </location>
</feature>
<dbReference type="GO" id="GO:0008643">
    <property type="term" value="P:carbohydrate transport"/>
    <property type="evidence" value="ECO:0007669"/>
    <property type="project" value="InterPro"/>
</dbReference>
<organism evidence="3">
    <name type="scientific">Daphnia magna</name>
    <dbReference type="NCBI Taxonomy" id="35525"/>
    <lineage>
        <taxon>Eukaryota</taxon>
        <taxon>Metazoa</taxon>
        <taxon>Ecdysozoa</taxon>
        <taxon>Arthropoda</taxon>
        <taxon>Crustacea</taxon>
        <taxon>Branchiopoda</taxon>
        <taxon>Diplostraca</taxon>
        <taxon>Cladocera</taxon>
        <taxon>Anomopoda</taxon>
        <taxon>Daphniidae</taxon>
        <taxon>Daphnia</taxon>
    </lineage>
</organism>
<feature type="transmembrane region" description="Helical" evidence="2">
    <location>
        <begin position="401"/>
        <end position="425"/>
    </location>
</feature>
<proteinExistence type="inferred from homology"/>
<reference evidence="4 5" key="2">
    <citation type="submission" date="2016-03" db="EMBL/GenBank/DDBJ databases">
        <title>EvidentialGene: Evidence-directed Construction of Genes on Genomes.</title>
        <authorList>
            <person name="Gilbert D.G."/>
            <person name="Choi J.-H."/>
            <person name="Mockaitis K."/>
            <person name="Colbourne J."/>
            <person name="Pfrender M."/>
        </authorList>
    </citation>
    <scope>NUCLEOTIDE SEQUENCE [LARGE SCALE GENOMIC DNA]</scope>
    <source>
        <strain evidence="4 5">Xinb3</strain>
        <tissue evidence="4">Complete organism</tissue>
    </source>
</reference>
<keyword evidence="5" id="KW-1185">Reference proteome</keyword>
<sequence>MGSGGGSISWGQKLSFGTGHVLNDLCASVWFSYLLVYLQYVLLIPSGLSGIILLIGQIADAIATPLVGILSDHGQCCCIGGQRLCNYGKRKIWHLIGSICVIVSFPLMFVGCMGLCEHSNGIGYLVILIALVCLFQFGWAAAQISHLAMIPELTHVEAERDELNIIRFSFDIITDILVYAIALIIFSQSSHNLSQVTTESGIDFMILALSITGIGIIFTVIFHVGVDEKPIKIERPAAIMGTAAVSLKTQWLGWFYNWHFYRVGILYTAARLAHNTSIVFVPLYLQETQQSAEMLALIPLVMNIAGLLGSGLLKITIKLYGKKASYAMASLMGLISCIWLVIDTNLSENATTLDPLLGPPSSDNAQFYLLASMMGGGAAMVVILSLTSAADLIDSNTETSAFVYGCMSFCDKMSSGIVVAVIQGLHSWVCQEGCTYFYAQVLIYGVGIPFIFVIITSLLGPKTQSEQHEGRNVKNYGTCRTEEATSLIEYVH</sequence>
<feature type="transmembrane region" description="Helical" evidence="2">
    <location>
        <begin position="325"/>
        <end position="342"/>
    </location>
</feature>
<name>A0A0P6D5U3_9CRUS</name>
<feature type="transmembrane region" description="Helical" evidence="2">
    <location>
        <begin position="367"/>
        <end position="389"/>
    </location>
</feature>
<dbReference type="AlphaFoldDB" id="A0A0P6D5U3"/>
<keyword evidence="2" id="KW-0472">Membrane</keyword>
<dbReference type="GO" id="GO:0005886">
    <property type="term" value="C:plasma membrane"/>
    <property type="evidence" value="ECO:0007669"/>
    <property type="project" value="TreeGrafter"/>
</dbReference>